<evidence type="ECO:0000256" key="2">
    <source>
        <dbReference type="ARBA" id="ARBA00022714"/>
    </source>
</evidence>
<dbReference type="EMBL" id="BJNV01000048">
    <property type="protein sequence ID" value="GEC96621.1"/>
    <property type="molecule type" value="Genomic_DNA"/>
</dbReference>
<evidence type="ECO:0000256" key="5">
    <source>
        <dbReference type="ARBA" id="ARBA00023004"/>
    </source>
</evidence>
<keyword evidence="2" id="KW-0001">2Fe-2S</keyword>
<keyword evidence="3" id="KW-0479">Metal-binding</keyword>
<evidence type="ECO:0000256" key="8">
    <source>
        <dbReference type="ARBA" id="ARBA00046332"/>
    </source>
</evidence>
<dbReference type="InterPro" id="IPR052371">
    <property type="entry name" value="BFD-associated_ferredoxin"/>
</dbReference>
<dbReference type="InterPro" id="IPR041854">
    <property type="entry name" value="BFD-like_2Fe2S-bd_dom_sf"/>
</dbReference>
<evidence type="ECO:0000256" key="6">
    <source>
        <dbReference type="ARBA" id="ARBA00023014"/>
    </source>
</evidence>
<evidence type="ECO:0000256" key="7">
    <source>
        <dbReference type="ARBA" id="ARBA00039386"/>
    </source>
</evidence>
<proteinExistence type="inferred from homology"/>
<keyword evidence="1" id="KW-0813">Transport</keyword>
<dbReference type="PANTHER" id="PTHR37424">
    <property type="entry name" value="BACTERIOFERRITIN-ASSOCIATED FERREDOXIN"/>
    <property type="match status" value="1"/>
</dbReference>
<name>A0A4Y4CUN2_ZOORA</name>
<comment type="caution">
    <text evidence="11">The sequence shown here is derived from an EMBL/GenBank/DDBJ whole genome shotgun (WGS) entry which is preliminary data.</text>
</comment>
<dbReference type="InterPro" id="IPR007419">
    <property type="entry name" value="BFD-like_2Fe2S-bd_dom"/>
</dbReference>
<dbReference type="GO" id="GO:0046872">
    <property type="term" value="F:metal ion binding"/>
    <property type="evidence" value="ECO:0007669"/>
    <property type="project" value="UniProtKB-KW"/>
</dbReference>
<evidence type="ECO:0000256" key="3">
    <source>
        <dbReference type="ARBA" id="ARBA00022723"/>
    </source>
</evidence>
<dbReference type="Pfam" id="PF04324">
    <property type="entry name" value="Fer2_BFD"/>
    <property type="match status" value="1"/>
</dbReference>
<dbReference type="GO" id="GO:0051537">
    <property type="term" value="F:2 iron, 2 sulfur cluster binding"/>
    <property type="evidence" value="ECO:0007669"/>
    <property type="project" value="UniProtKB-KW"/>
</dbReference>
<keyword evidence="6" id="KW-0411">Iron-sulfur</keyword>
<feature type="domain" description="BFD-like [2Fe-2S]-binding" evidence="10">
    <location>
        <begin position="2"/>
        <end position="47"/>
    </location>
</feature>
<sequence length="74" mass="8187">MYVCVCRAVTERQIEAAVKDGARHLRDLRTELGIIEDCGRCARCAKQCMDKTIEQMGPPPHPKSGAAILLHPAR</sequence>
<keyword evidence="5" id="KW-0408">Iron</keyword>
<gene>
    <name evidence="11" type="ORF">ZRA01_26940</name>
</gene>
<evidence type="ECO:0000256" key="4">
    <source>
        <dbReference type="ARBA" id="ARBA00022982"/>
    </source>
</evidence>
<dbReference type="Gene3D" id="1.10.10.1100">
    <property type="entry name" value="BFD-like [2Fe-2S]-binding domain"/>
    <property type="match status" value="1"/>
</dbReference>
<evidence type="ECO:0000259" key="10">
    <source>
        <dbReference type="Pfam" id="PF04324"/>
    </source>
</evidence>
<dbReference type="AlphaFoldDB" id="A0A4Y4CUN2"/>
<organism evidence="11 12">
    <name type="scientific">Zoogloea ramigera</name>
    <dbReference type="NCBI Taxonomy" id="350"/>
    <lineage>
        <taxon>Bacteria</taxon>
        <taxon>Pseudomonadati</taxon>
        <taxon>Pseudomonadota</taxon>
        <taxon>Betaproteobacteria</taxon>
        <taxon>Rhodocyclales</taxon>
        <taxon>Zoogloeaceae</taxon>
        <taxon>Zoogloea</taxon>
    </lineage>
</organism>
<evidence type="ECO:0000256" key="9">
    <source>
        <dbReference type="SAM" id="MobiDB-lite"/>
    </source>
</evidence>
<protein>
    <recommendedName>
        <fullName evidence="7">Bacterioferritin-associated ferredoxin</fullName>
    </recommendedName>
</protein>
<comment type="similarity">
    <text evidence="8">Belongs to the Bfd family.</text>
</comment>
<evidence type="ECO:0000313" key="11">
    <source>
        <dbReference type="EMBL" id="GEC96621.1"/>
    </source>
</evidence>
<accession>A0A4Y4CUN2</accession>
<dbReference type="OrthoDB" id="9815350at2"/>
<dbReference type="PANTHER" id="PTHR37424:SF1">
    <property type="entry name" value="BACTERIOFERRITIN-ASSOCIATED FERREDOXIN"/>
    <property type="match status" value="1"/>
</dbReference>
<feature type="region of interest" description="Disordered" evidence="9">
    <location>
        <begin position="55"/>
        <end position="74"/>
    </location>
</feature>
<reference evidence="11 12" key="1">
    <citation type="submission" date="2019-06" db="EMBL/GenBank/DDBJ databases">
        <title>Whole genome shotgun sequence of Zoogloea ramigera NBRC 15342.</title>
        <authorList>
            <person name="Hosoyama A."/>
            <person name="Uohara A."/>
            <person name="Ohji S."/>
            <person name="Ichikawa N."/>
        </authorList>
    </citation>
    <scope>NUCLEOTIDE SEQUENCE [LARGE SCALE GENOMIC DNA]</scope>
    <source>
        <strain evidence="11 12">NBRC 15342</strain>
    </source>
</reference>
<evidence type="ECO:0000256" key="1">
    <source>
        <dbReference type="ARBA" id="ARBA00022448"/>
    </source>
</evidence>
<dbReference type="RefSeq" id="WP_141353099.1">
    <property type="nucleotide sequence ID" value="NZ_BJNV01000048.1"/>
</dbReference>
<evidence type="ECO:0000313" key="12">
    <source>
        <dbReference type="Proteomes" id="UP000318422"/>
    </source>
</evidence>
<dbReference type="Proteomes" id="UP000318422">
    <property type="component" value="Unassembled WGS sequence"/>
</dbReference>
<keyword evidence="12" id="KW-1185">Reference proteome</keyword>
<keyword evidence="4" id="KW-0249">Electron transport</keyword>